<dbReference type="AlphaFoldDB" id="T0ZT90"/>
<proteinExistence type="predicted"/>
<sequence length="186" mass="21497">FTEDSPLKPSSPYAASKASQDSFVLSYVRTYGLNISITRCTNNYGAFQLPEKLIPKAIIRAMMGNKVPIYGDGMQIRDWLYVDDHCRAMDLVAEKGQKGEIYNVSAGNEIPNIEIIKIILSLLNKDDSLIEHVEDRKGHDIRYSLDSKKIREMGWKPQIEIKEGLNNTVKWYQENRNWWKKLIKFL</sequence>
<reference evidence="2" key="1">
    <citation type="submission" date="2013-08" db="EMBL/GenBank/DDBJ databases">
        <authorList>
            <person name="Mendez C."/>
            <person name="Richter M."/>
            <person name="Ferrer M."/>
            <person name="Sanchez J."/>
        </authorList>
    </citation>
    <scope>NUCLEOTIDE SEQUENCE</scope>
</reference>
<organism evidence="2">
    <name type="scientific">mine drainage metagenome</name>
    <dbReference type="NCBI Taxonomy" id="410659"/>
    <lineage>
        <taxon>unclassified sequences</taxon>
        <taxon>metagenomes</taxon>
        <taxon>ecological metagenomes</taxon>
    </lineage>
</organism>
<dbReference type="EMBL" id="AUZZ01009672">
    <property type="protein sequence ID" value="EQD33045.1"/>
    <property type="molecule type" value="Genomic_DNA"/>
</dbReference>
<dbReference type="Pfam" id="PF16363">
    <property type="entry name" value="GDP_Man_Dehyd"/>
    <property type="match status" value="1"/>
</dbReference>
<dbReference type="SUPFAM" id="SSF51735">
    <property type="entry name" value="NAD(P)-binding Rossmann-fold domains"/>
    <property type="match status" value="1"/>
</dbReference>
<dbReference type="InterPro" id="IPR036291">
    <property type="entry name" value="NAD(P)-bd_dom_sf"/>
</dbReference>
<feature type="non-terminal residue" evidence="2">
    <location>
        <position position="1"/>
    </location>
</feature>
<reference evidence="2" key="2">
    <citation type="journal article" date="2014" name="ISME J.">
        <title>Microbial stratification in low pH oxic and suboxic macroscopic growths along an acid mine drainage.</title>
        <authorList>
            <person name="Mendez-Garcia C."/>
            <person name="Mesa V."/>
            <person name="Sprenger R.R."/>
            <person name="Richter M."/>
            <person name="Diez M.S."/>
            <person name="Solano J."/>
            <person name="Bargiela R."/>
            <person name="Golyshina O.V."/>
            <person name="Manteca A."/>
            <person name="Ramos J.L."/>
            <person name="Gallego J.R."/>
            <person name="Llorente I."/>
            <person name="Martins Dos Santos V.A."/>
            <person name="Jensen O.N."/>
            <person name="Pelaez A.I."/>
            <person name="Sanchez J."/>
            <person name="Ferrer M."/>
        </authorList>
    </citation>
    <scope>NUCLEOTIDE SEQUENCE</scope>
</reference>
<dbReference type="Gene3D" id="3.90.25.10">
    <property type="entry name" value="UDP-galactose 4-epimerase, domain 1"/>
    <property type="match status" value="1"/>
</dbReference>
<feature type="domain" description="NAD(P)-binding" evidence="1">
    <location>
        <begin position="1"/>
        <end position="167"/>
    </location>
</feature>
<comment type="caution">
    <text evidence="2">The sequence shown here is derived from an EMBL/GenBank/DDBJ whole genome shotgun (WGS) entry which is preliminary data.</text>
</comment>
<dbReference type="PANTHER" id="PTHR43000">
    <property type="entry name" value="DTDP-D-GLUCOSE 4,6-DEHYDRATASE-RELATED"/>
    <property type="match status" value="1"/>
</dbReference>
<gene>
    <name evidence="2" type="ORF">B2A_13366</name>
</gene>
<dbReference type="InterPro" id="IPR016040">
    <property type="entry name" value="NAD(P)-bd_dom"/>
</dbReference>
<evidence type="ECO:0000313" key="2">
    <source>
        <dbReference type="EMBL" id="EQD33045.1"/>
    </source>
</evidence>
<protein>
    <submittedName>
        <fullName evidence="2">dTDP-glucose 4,6-dehydratase</fullName>
    </submittedName>
</protein>
<dbReference type="Gene3D" id="3.40.50.720">
    <property type="entry name" value="NAD(P)-binding Rossmann-like Domain"/>
    <property type="match status" value="1"/>
</dbReference>
<accession>T0ZT90</accession>
<evidence type="ECO:0000259" key="1">
    <source>
        <dbReference type="Pfam" id="PF16363"/>
    </source>
</evidence>
<name>T0ZT90_9ZZZZ</name>